<dbReference type="GO" id="GO:0033290">
    <property type="term" value="C:eukaryotic 48S preinitiation complex"/>
    <property type="evidence" value="ECO:0007669"/>
    <property type="project" value="UniProtKB-UniRule"/>
</dbReference>
<dbReference type="GO" id="GO:0003743">
    <property type="term" value="F:translation initiation factor activity"/>
    <property type="evidence" value="ECO:0007669"/>
    <property type="project" value="UniProtKB-UniRule"/>
</dbReference>
<keyword evidence="8" id="KW-1185">Reference proteome</keyword>
<protein>
    <recommendedName>
        <fullName evidence="4">Eukaryotic translation initiation factor 3 subunit E</fullName>
        <shortName evidence="4">eIF3e</shortName>
    </recommendedName>
</protein>
<name>A0A4V6EW86_9BASI</name>
<keyword evidence="1 4" id="KW-0963">Cytoplasm</keyword>
<comment type="function">
    <text evidence="4">Component of the eukaryotic translation initiation factor 3 (eIF-3) complex, which is involved in protein synthesis of a specialized repertoire of mRNAs and, together with other initiation factors, stimulates binding of mRNA and methionyl-tRNAi to the 40S ribosome. The eIF-3 complex specifically targets and initiates translation of a subset of mRNAs involved in cell proliferation.</text>
</comment>
<organism evidence="7 8">
    <name type="scientific">Sporisorium graminicola</name>
    <dbReference type="NCBI Taxonomy" id="280036"/>
    <lineage>
        <taxon>Eukaryota</taxon>
        <taxon>Fungi</taxon>
        <taxon>Dikarya</taxon>
        <taxon>Basidiomycota</taxon>
        <taxon>Ustilaginomycotina</taxon>
        <taxon>Ustilaginomycetes</taxon>
        <taxon>Ustilaginales</taxon>
        <taxon>Ustilaginaceae</taxon>
        <taxon>Sporisorium</taxon>
    </lineage>
</organism>
<dbReference type="Pfam" id="PF01399">
    <property type="entry name" value="PCI"/>
    <property type="match status" value="1"/>
</dbReference>
<feature type="region of interest" description="Disordered" evidence="5">
    <location>
        <begin position="467"/>
        <end position="549"/>
    </location>
</feature>
<gene>
    <name evidence="4" type="primary">INT6</name>
    <name evidence="7" type="ORF">EX895_000607</name>
</gene>
<dbReference type="PROSITE" id="PS50250">
    <property type="entry name" value="PCI"/>
    <property type="match status" value="1"/>
</dbReference>
<dbReference type="CDD" id="cd21378">
    <property type="entry name" value="eIF3E"/>
    <property type="match status" value="1"/>
</dbReference>
<dbReference type="InterPro" id="IPR019010">
    <property type="entry name" value="eIF3e_N"/>
</dbReference>
<dbReference type="GO" id="GO:0071540">
    <property type="term" value="C:eukaryotic translation initiation factor 3 complex, eIF3e"/>
    <property type="evidence" value="ECO:0007669"/>
    <property type="project" value="UniProtKB-UniRule"/>
</dbReference>
<comment type="subcellular location">
    <subcellularLocation>
        <location evidence="4">Cytoplasm</location>
    </subcellularLocation>
</comment>
<dbReference type="InterPro" id="IPR036390">
    <property type="entry name" value="WH_DNA-bd_sf"/>
</dbReference>
<evidence type="ECO:0000313" key="8">
    <source>
        <dbReference type="Proteomes" id="UP000306050"/>
    </source>
</evidence>
<evidence type="ECO:0000259" key="6">
    <source>
        <dbReference type="PROSITE" id="PS50250"/>
    </source>
</evidence>
<dbReference type="GO" id="GO:0001732">
    <property type="term" value="P:formation of cytoplasmic translation initiation complex"/>
    <property type="evidence" value="ECO:0007669"/>
    <property type="project" value="UniProtKB-UniRule"/>
</dbReference>
<evidence type="ECO:0000256" key="4">
    <source>
        <dbReference type="HAMAP-Rule" id="MF_03004"/>
    </source>
</evidence>
<dbReference type="AlphaFoldDB" id="A0A4V6EW86"/>
<sequence length="549" mass="61245">MAEKYDLTQTLLPYLDRHLGLPLLSHLAGSGIFSETDIAKAQYELAKNTSMVDYALQLHEQAYPNQPAPAEIEKQRENAIALNDKLGSEVDHVLNVIQDPSVASALKQDKAQNLQWLEEKYNLTSEQINALYRYGYFQFNCGNYGDASSYLYHFRVLSTDPVLTMSSHWGKLASDILVGEWEQALSELKLLREQIDSSAAHATASYAQPSTSNGTTHSNDDLTQEGLLKKRAWLLHWALFIFFNHPAGREQLVEMFLSPVYLNTIQTTCWWLLRYVVAAILLSRRTTRVYMVQQPAPATLMASASGGNVSKLSPQQAIKDIVNIIDSESYRLAGTDPIVDFMAKLFVDFDFEAAQEQLALAEQVASKDFFLGDFKDELVEACRVVVSEAYCRIYSKVDIADLVKRLNLSKEDGEKWIVNLVRDTRADAKIDFKEGMVFMNPTHPPIYQTIIEKTRGFTFRTSAMGTAIDRKAHPPSLNNTHNLNGNDKRGGAGGRGGRGGQRNQGGQRDRSHAHSNNNNNAIESKREGESAPAAEAQQQQPPAQEVAAN</sequence>
<dbReference type="OrthoDB" id="417252at2759"/>
<evidence type="ECO:0000313" key="7">
    <source>
        <dbReference type="EMBL" id="TKY90609.1"/>
    </source>
</evidence>
<comment type="similarity">
    <text evidence="4">Belongs to the eIF-3 subunit E family.</text>
</comment>
<evidence type="ECO:0000256" key="1">
    <source>
        <dbReference type="ARBA" id="ARBA00022490"/>
    </source>
</evidence>
<dbReference type="InterPro" id="IPR016650">
    <property type="entry name" value="eIF3e"/>
</dbReference>
<dbReference type="GO" id="GO:0016282">
    <property type="term" value="C:eukaryotic 43S preinitiation complex"/>
    <property type="evidence" value="ECO:0007669"/>
    <property type="project" value="UniProtKB-UniRule"/>
</dbReference>
<keyword evidence="2 4" id="KW-0396">Initiation factor</keyword>
<comment type="subunit">
    <text evidence="4">Component of the eukaryotic translation initiation factor 3 (eIF-3) complex.</text>
</comment>
<dbReference type="SMART" id="SM01186">
    <property type="entry name" value="eIF3_N"/>
    <property type="match status" value="1"/>
</dbReference>
<comment type="caution">
    <text evidence="7">The sequence shown here is derived from an EMBL/GenBank/DDBJ whole genome shotgun (WGS) entry which is preliminary data.</text>
</comment>
<dbReference type="PANTHER" id="PTHR10317">
    <property type="entry name" value="EUKARYOTIC TRANSLATION INITIATION FACTOR 3 SUBUNIT E"/>
    <property type="match status" value="1"/>
</dbReference>
<dbReference type="HAMAP" id="MF_03004">
    <property type="entry name" value="eIF3e"/>
    <property type="match status" value="1"/>
</dbReference>
<dbReference type="InterPro" id="IPR000717">
    <property type="entry name" value="PCI_dom"/>
</dbReference>
<dbReference type="PIRSF" id="PIRSF016255">
    <property type="entry name" value="eIF3e_su6"/>
    <property type="match status" value="1"/>
</dbReference>
<feature type="domain" description="PCI" evidence="6">
    <location>
        <begin position="253"/>
        <end position="444"/>
    </location>
</feature>
<feature type="compositionally biased region" description="Low complexity" evidence="5">
    <location>
        <begin position="531"/>
        <end position="549"/>
    </location>
</feature>
<keyword evidence="3 4" id="KW-0648">Protein biosynthesis</keyword>
<proteinExistence type="inferred from homology"/>
<dbReference type="Proteomes" id="UP000306050">
    <property type="component" value="Chromosome SGRAM_1"/>
</dbReference>
<reference evidence="7 8" key="1">
    <citation type="submission" date="2019-05" db="EMBL/GenBank/DDBJ databases">
        <title>Sporisorium graminicola CBS 10092 draft sequencing and annotation.</title>
        <authorList>
            <person name="Solano-Gonzalez S."/>
            <person name="Caddick M.X."/>
            <person name="Darby A."/>
        </authorList>
    </citation>
    <scope>NUCLEOTIDE SEQUENCE [LARGE SCALE GENOMIC DNA]</scope>
    <source>
        <strain evidence="7 8">CBS 10092</strain>
    </source>
</reference>
<dbReference type="SUPFAM" id="SSF46785">
    <property type="entry name" value="Winged helix' DNA-binding domain"/>
    <property type="match status" value="1"/>
</dbReference>
<evidence type="ECO:0000256" key="5">
    <source>
        <dbReference type="SAM" id="MobiDB-lite"/>
    </source>
</evidence>
<evidence type="ECO:0000256" key="2">
    <source>
        <dbReference type="ARBA" id="ARBA00022540"/>
    </source>
</evidence>
<dbReference type="EMBL" id="SRRM01000002">
    <property type="protein sequence ID" value="TKY90609.1"/>
    <property type="molecule type" value="Genomic_DNA"/>
</dbReference>
<dbReference type="Pfam" id="PF09440">
    <property type="entry name" value="eIF3_N"/>
    <property type="match status" value="1"/>
</dbReference>
<feature type="compositionally biased region" description="Gly residues" evidence="5">
    <location>
        <begin position="491"/>
        <end position="503"/>
    </location>
</feature>
<accession>A0A4V6EW86</accession>
<evidence type="ECO:0000256" key="3">
    <source>
        <dbReference type="ARBA" id="ARBA00022917"/>
    </source>
</evidence>